<dbReference type="Gene3D" id="3.40.50.970">
    <property type="match status" value="2"/>
</dbReference>
<feature type="domain" description="Thiamine pyrophosphate enzyme central" evidence="4">
    <location>
        <begin position="236"/>
        <end position="366"/>
    </location>
</feature>
<dbReference type="EMBL" id="QRZM01000001">
    <property type="protein sequence ID" value="RGV79113.1"/>
    <property type="molecule type" value="Genomic_DNA"/>
</dbReference>
<dbReference type="Proteomes" id="UP000284543">
    <property type="component" value="Unassembled WGS sequence"/>
</dbReference>
<gene>
    <name evidence="7" type="ORF">DWW02_05165</name>
</gene>
<dbReference type="InterPro" id="IPR012000">
    <property type="entry name" value="Thiamin_PyroP_enz_cen_dom"/>
</dbReference>
<feature type="domain" description="Thiamine pyrophosphate enzyme TPP-binding" evidence="5">
    <location>
        <begin position="441"/>
        <end position="590"/>
    </location>
</feature>
<dbReference type="InterPro" id="IPR029035">
    <property type="entry name" value="DHS-like_NAD/FAD-binding_dom"/>
</dbReference>
<evidence type="ECO:0000313" key="8">
    <source>
        <dbReference type="Proteomes" id="UP000284543"/>
    </source>
</evidence>
<dbReference type="PANTHER" id="PTHR18968">
    <property type="entry name" value="THIAMINE PYROPHOSPHATE ENZYMES"/>
    <property type="match status" value="1"/>
</dbReference>
<dbReference type="GO" id="GO:0009097">
    <property type="term" value="P:isoleucine biosynthetic process"/>
    <property type="evidence" value="ECO:0007669"/>
    <property type="project" value="TreeGrafter"/>
</dbReference>
<evidence type="ECO:0000259" key="5">
    <source>
        <dbReference type="Pfam" id="PF02775"/>
    </source>
</evidence>
<dbReference type="SUPFAM" id="SSF52518">
    <property type="entry name" value="Thiamin diphosphate-binding fold (THDP-binding)"/>
    <property type="match status" value="2"/>
</dbReference>
<dbReference type="RefSeq" id="WP_118017724.1">
    <property type="nucleotide sequence ID" value="NZ_CAUHGS010000011.1"/>
</dbReference>
<evidence type="ECO:0000259" key="6">
    <source>
        <dbReference type="Pfam" id="PF02776"/>
    </source>
</evidence>
<dbReference type="SUPFAM" id="SSF52467">
    <property type="entry name" value="DHS-like NAD/FAD-binding domain"/>
    <property type="match status" value="1"/>
</dbReference>
<protein>
    <submittedName>
        <fullName evidence="7">Thiamine pyrophosphate-binding protein</fullName>
    </submittedName>
</protein>
<dbReference type="InterPro" id="IPR045229">
    <property type="entry name" value="TPP_enz"/>
</dbReference>
<evidence type="ECO:0000256" key="1">
    <source>
        <dbReference type="ARBA" id="ARBA00007812"/>
    </source>
</evidence>
<proteinExistence type="inferred from homology"/>
<dbReference type="GO" id="GO:0050660">
    <property type="term" value="F:flavin adenine dinucleotide binding"/>
    <property type="evidence" value="ECO:0007669"/>
    <property type="project" value="TreeGrafter"/>
</dbReference>
<evidence type="ECO:0000259" key="4">
    <source>
        <dbReference type="Pfam" id="PF00205"/>
    </source>
</evidence>
<sequence length="626" mass="69045">MNEMMEQRRKRAKEIKTHGTIRKAVEAGSLEQYQDISLSEAVVLGLINQGVKTFVGIFGHGMTDVGEVLRIYEEESAVKTVNVRNEVEASHVAAMLRWKYNEVPAVFTSIGPGALQAAAGSLVPLANGLGVYYLMGDETSHSEGPNMQQIPKREQELFLRLLSTFGPAYSLHTPEAVFTALKRGDAAVHGRAKRTPFYMLLPMNIQPKLMESCNLLEFTEKSEESKVISTDMSVFNAALEAILDSSRITVKVGGGAADVTAEVLEEFLELTDAVYVHGPQVPGLYPYSKKRNMSVGGSKGSICGNYAMNECDLMIAIGARGVCQWDSSGTSFRKAKKIININCDYDDLAQYNNSVRIQGDAEEVLLKIIELLKKTENKTSDPEWLKECTDKRMEWETYKQLRYDNPVLLDEKRGESILTEPAAIKKAVDFADMHGCVKIFDAGDVQANGFQIVTDEKPGQTITDTGSSYMGFAVSSMLAFALAGGKDYPVAFTGDGSFMMNPQILIDGVQHGLRGMIVLFDNRRMGAITSLQHSQYDVEYKTDDSVIVDYVQMAEAVKGVKGFYGGATAEEFEKALSQAYEYDGLSLVHVPVYYGRDELSGLGSFGDWNVGNWCERVQKLKHTIGF</sequence>
<keyword evidence="2 3" id="KW-0786">Thiamine pyrophosphate</keyword>
<dbReference type="InterPro" id="IPR012001">
    <property type="entry name" value="Thiamin_PyroP_enz_TPP-bd_dom"/>
</dbReference>
<dbReference type="GO" id="GO:0030976">
    <property type="term" value="F:thiamine pyrophosphate binding"/>
    <property type="evidence" value="ECO:0007669"/>
    <property type="project" value="InterPro"/>
</dbReference>
<dbReference type="GO" id="GO:0000287">
    <property type="term" value="F:magnesium ion binding"/>
    <property type="evidence" value="ECO:0007669"/>
    <property type="project" value="InterPro"/>
</dbReference>
<organism evidence="7 8">
    <name type="scientific">Enterocloster bolteae</name>
    <dbReference type="NCBI Taxonomy" id="208479"/>
    <lineage>
        <taxon>Bacteria</taxon>
        <taxon>Bacillati</taxon>
        <taxon>Bacillota</taxon>
        <taxon>Clostridia</taxon>
        <taxon>Lachnospirales</taxon>
        <taxon>Lachnospiraceae</taxon>
        <taxon>Enterocloster</taxon>
    </lineage>
</organism>
<dbReference type="Pfam" id="PF00205">
    <property type="entry name" value="TPP_enzyme_M"/>
    <property type="match status" value="1"/>
</dbReference>
<dbReference type="AlphaFoldDB" id="A0A412ZG17"/>
<dbReference type="InterPro" id="IPR029061">
    <property type="entry name" value="THDP-binding"/>
</dbReference>
<accession>A0A412ZG17</accession>
<dbReference type="Pfam" id="PF02776">
    <property type="entry name" value="TPP_enzyme_N"/>
    <property type="match status" value="1"/>
</dbReference>
<name>A0A412ZG17_9FIRM</name>
<feature type="domain" description="Thiamine pyrophosphate enzyme N-terminal TPP-binding" evidence="6">
    <location>
        <begin position="38"/>
        <end position="149"/>
    </location>
</feature>
<comment type="similarity">
    <text evidence="1 3">Belongs to the TPP enzyme family.</text>
</comment>
<dbReference type="GO" id="GO:0009099">
    <property type="term" value="P:L-valine biosynthetic process"/>
    <property type="evidence" value="ECO:0007669"/>
    <property type="project" value="TreeGrafter"/>
</dbReference>
<evidence type="ECO:0000256" key="3">
    <source>
        <dbReference type="RuleBase" id="RU362132"/>
    </source>
</evidence>
<dbReference type="CDD" id="cd00568">
    <property type="entry name" value="TPP_enzymes"/>
    <property type="match status" value="1"/>
</dbReference>
<dbReference type="PANTHER" id="PTHR18968:SF9">
    <property type="entry name" value="3D-(3,5_4)-TRIHYDROXYCYCLOHEXANE-1,2-DIONE HYDROLASE"/>
    <property type="match status" value="1"/>
</dbReference>
<reference evidence="7 8" key="1">
    <citation type="submission" date="2018-08" db="EMBL/GenBank/DDBJ databases">
        <title>A genome reference for cultivated species of the human gut microbiota.</title>
        <authorList>
            <person name="Zou Y."/>
            <person name="Xue W."/>
            <person name="Luo G."/>
        </authorList>
    </citation>
    <scope>NUCLEOTIDE SEQUENCE [LARGE SCALE GENOMIC DNA]</scope>
    <source>
        <strain evidence="7 8">AF14-18</strain>
    </source>
</reference>
<comment type="caution">
    <text evidence="7">The sequence shown here is derived from an EMBL/GenBank/DDBJ whole genome shotgun (WGS) entry which is preliminary data.</text>
</comment>
<dbReference type="GO" id="GO:0005948">
    <property type="term" value="C:acetolactate synthase complex"/>
    <property type="evidence" value="ECO:0007669"/>
    <property type="project" value="TreeGrafter"/>
</dbReference>
<dbReference type="GO" id="GO:0003984">
    <property type="term" value="F:acetolactate synthase activity"/>
    <property type="evidence" value="ECO:0007669"/>
    <property type="project" value="TreeGrafter"/>
</dbReference>
<dbReference type="Gene3D" id="3.40.50.1220">
    <property type="entry name" value="TPP-binding domain"/>
    <property type="match status" value="1"/>
</dbReference>
<evidence type="ECO:0000256" key="2">
    <source>
        <dbReference type="ARBA" id="ARBA00023052"/>
    </source>
</evidence>
<evidence type="ECO:0000313" key="7">
    <source>
        <dbReference type="EMBL" id="RGV79113.1"/>
    </source>
</evidence>
<dbReference type="Pfam" id="PF02775">
    <property type="entry name" value="TPP_enzyme_C"/>
    <property type="match status" value="1"/>
</dbReference>
<dbReference type="InterPro" id="IPR011766">
    <property type="entry name" value="TPP_enzyme_TPP-bd"/>
</dbReference>